<proteinExistence type="predicted"/>
<evidence type="ECO:0000313" key="2">
    <source>
        <dbReference type="Proteomes" id="UP000308267"/>
    </source>
</evidence>
<protein>
    <submittedName>
        <fullName evidence="1">Uncharacterized protein</fullName>
    </submittedName>
</protein>
<comment type="caution">
    <text evidence="1">The sequence shown here is derived from an EMBL/GenBank/DDBJ whole genome shotgun (WGS) entry which is preliminary data.</text>
</comment>
<gene>
    <name evidence="1" type="ORF">CRM22_001962</name>
</gene>
<dbReference type="EMBL" id="SJOL01003476">
    <property type="protein sequence ID" value="TGZ72649.1"/>
    <property type="molecule type" value="Genomic_DNA"/>
</dbReference>
<evidence type="ECO:0000313" key="1">
    <source>
        <dbReference type="EMBL" id="TGZ72649.1"/>
    </source>
</evidence>
<keyword evidence="2" id="KW-1185">Reference proteome</keyword>
<sequence>MNPKKSHEVRRMASLLDHVLSTTGDVRMTSRIVPDKPKESSAHLIGDSNLLDFGASERVQISNGRNPEFGSLLILARVWAIYPMQWHSRSFQKLPRNPIPTFAASLQSNVIPSCITRQCHS</sequence>
<dbReference type="AlphaFoldDB" id="A0A4S2MCN6"/>
<organism evidence="1 2">
    <name type="scientific">Opisthorchis felineus</name>
    <dbReference type="NCBI Taxonomy" id="147828"/>
    <lineage>
        <taxon>Eukaryota</taxon>
        <taxon>Metazoa</taxon>
        <taxon>Spiralia</taxon>
        <taxon>Lophotrochozoa</taxon>
        <taxon>Platyhelminthes</taxon>
        <taxon>Trematoda</taxon>
        <taxon>Digenea</taxon>
        <taxon>Opisthorchiida</taxon>
        <taxon>Opisthorchiata</taxon>
        <taxon>Opisthorchiidae</taxon>
        <taxon>Opisthorchis</taxon>
    </lineage>
</organism>
<accession>A0A4S2MCN6</accession>
<dbReference type="Proteomes" id="UP000308267">
    <property type="component" value="Unassembled WGS sequence"/>
</dbReference>
<dbReference type="STRING" id="147828.A0A4S2MCN6"/>
<name>A0A4S2MCN6_OPIFE</name>
<reference evidence="1 2" key="1">
    <citation type="journal article" date="2019" name="BMC Genomics">
        <title>New insights from Opisthorchis felineus genome: update on genomics of the epidemiologically important liver flukes.</title>
        <authorList>
            <person name="Ershov N.I."/>
            <person name="Mordvinov V.A."/>
            <person name="Prokhortchouk E.B."/>
            <person name="Pakharukova M.Y."/>
            <person name="Gunbin K.V."/>
            <person name="Ustyantsev K."/>
            <person name="Genaev M.A."/>
            <person name="Blinov A.G."/>
            <person name="Mazur A."/>
            <person name="Boulygina E."/>
            <person name="Tsygankova S."/>
            <person name="Khrameeva E."/>
            <person name="Chekanov N."/>
            <person name="Fan G."/>
            <person name="Xiao A."/>
            <person name="Zhang H."/>
            <person name="Xu X."/>
            <person name="Yang H."/>
            <person name="Solovyev V."/>
            <person name="Lee S.M."/>
            <person name="Liu X."/>
            <person name="Afonnikov D.A."/>
            <person name="Skryabin K.G."/>
        </authorList>
    </citation>
    <scope>NUCLEOTIDE SEQUENCE [LARGE SCALE GENOMIC DNA]</scope>
    <source>
        <strain evidence="1">AK-0245</strain>
        <tissue evidence="1">Whole organism</tissue>
    </source>
</reference>